<evidence type="ECO:0000256" key="2">
    <source>
        <dbReference type="SAM" id="Phobius"/>
    </source>
</evidence>
<name>A0A9P5YSY6_9AGAR</name>
<dbReference type="AlphaFoldDB" id="A0A9P5YSY6"/>
<accession>A0A9P5YSY6</accession>
<keyword evidence="4" id="KW-1185">Reference proteome</keyword>
<keyword evidence="2" id="KW-0472">Membrane</keyword>
<keyword evidence="2" id="KW-1133">Transmembrane helix</keyword>
<keyword evidence="2" id="KW-0812">Transmembrane</keyword>
<evidence type="ECO:0000256" key="1">
    <source>
        <dbReference type="SAM" id="MobiDB-lite"/>
    </source>
</evidence>
<evidence type="ECO:0000313" key="4">
    <source>
        <dbReference type="Proteomes" id="UP000807469"/>
    </source>
</evidence>
<protein>
    <submittedName>
        <fullName evidence="3">Uncharacterized protein</fullName>
    </submittedName>
</protein>
<evidence type="ECO:0000313" key="3">
    <source>
        <dbReference type="EMBL" id="KAF9474538.1"/>
    </source>
</evidence>
<feature type="region of interest" description="Disordered" evidence="1">
    <location>
        <begin position="67"/>
        <end position="114"/>
    </location>
</feature>
<feature type="compositionally biased region" description="Basic and acidic residues" evidence="1">
    <location>
        <begin position="86"/>
        <end position="95"/>
    </location>
</feature>
<dbReference type="EMBL" id="MU155374">
    <property type="protein sequence ID" value="KAF9474538.1"/>
    <property type="molecule type" value="Genomic_DNA"/>
</dbReference>
<dbReference type="Proteomes" id="UP000807469">
    <property type="component" value="Unassembled WGS sequence"/>
</dbReference>
<comment type="caution">
    <text evidence="3">The sequence shown here is derived from an EMBL/GenBank/DDBJ whole genome shotgun (WGS) entry which is preliminary data.</text>
</comment>
<sequence length="270" mass="29450">MADKNNADDAGQQACQVETLGCVLFRIACGSAFQAHIANIGPFIINHLGNLQWYAAGNIDNAQDADSSTVDALSEDGDNNSVATDTWHKDSKAEDMSEEANNALPQGKKDKDNEEARKKKLAALVVLLMLAYIDWPLLMVGHFNVAEIVLSHTASTSFLYKTISLSVLEILGPPFDLLLPLQELFSGTKFIPKIAGEKPADAVNKESQHTKTLVQQFNKNSTIRQLKIMTNLTYLDIGAEATAMLKILDNNNDSIDNIPDNAEIPHNICA</sequence>
<proteinExistence type="predicted"/>
<gene>
    <name evidence="3" type="ORF">BDN70DRAFT_898891</name>
</gene>
<feature type="transmembrane region" description="Helical" evidence="2">
    <location>
        <begin position="121"/>
        <end position="138"/>
    </location>
</feature>
<organism evidence="3 4">
    <name type="scientific">Pholiota conissans</name>
    <dbReference type="NCBI Taxonomy" id="109636"/>
    <lineage>
        <taxon>Eukaryota</taxon>
        <taxon>Fungi</taxon>
        <taxon>Dikarya</taxon>
        <taxon>Basidiomycota</taxon>
        <taxon>Agaricomycotina</taxon>
        <taxon>Agaricomycetes</taxon>
        <taxon>Agaricomycetidae</taxon>
        <taxon>Agaricales</taxon>
        <taxon>Agaricineae</taxon>
        <taxon>Strophariaceae</taxon>
        <taxon>Pholiota</taxon>
    </lineage>
</organism>
<reference evidence="3" key="1">
    <citation type="submission" date="2020-11" db="EMBL/GenBank/DDBJ databases">
        <authorList>
            <consortium name="DOE Joint Genome Institute"/>
            <person name="Ahrendt S."/>
            <person name="Riley R."/>
            <person name="Andreopoulos W."/>
            <person name="Labutti K."/>
            <person name="Pangilinan J."/>
            <person name="Ruiz-Duenas F.J."/>
            <person name="Barrasa J.M."/>
            <person name="Sanchez-Garcia M."/>
            <person name="Camarero S."/>
            <person name="Miyauchi S."/>
            <person name="Serrano A."/>
            <person name="Linde D."/>
            <person name="Babiker R."/>
            <person name="Drula E."/>
            <person name="Ayuso-Fernandez I."/>
            <person name="Pacheco R."/>
            <person name="Padilla G."/>
            <person name="Ferreira P."/>
            <person name="Barriuso J."/>
            <person name="Kellner H."/>
            <person name="Castanera R."/>
            <person name="Alfaro M."/>
            <person name="Ramirez L."/>
            <person name="Pisabarro A.G."/>
            <person name="Kuo A."/>
            <person name="Tritt A."/>
            <person name="Lipzen A."/>
            <person name="He G."/>
            <person name="Yan M."/>
            <person name="Ng V."/>
            <person name="Cullen D."/>
            <person name="Martin F."/>
            <person name="Rosso M.-N."/>
            <person name="Henrissat B."/>
            <person name="Hibbett D."/>
            <person name="Martinez A.T."/>
            <person name="Grigoriev I.V."/>
        </authorList>
    </citation>
    <scope>NUCLEOTIDE SEQUENCE</scope>
    <source>
        <strain evidence="3">CIRM-BRFM 674</strain>
    </source>
</reference>